<feature type="region of interest" description="Disordered" evidence="1">
    <location>
        <begin position="51"/>
        <end position="140"/>
    </location>
</feature>
<evidence type="ECO:0000256" key="1">
    <source>
        <dbReference type="SAM" id="MobiDB-lite"/>
    </source>
</evidence>
<keyword evidence="4" id="KW-1185">Reference proteome</keyword>
<evidence type="ECO:0008006" key="5">
    <source>
        <dbReference type="Google" id="ProtNLM"/>
    </source>
</evidence>
<accession>A0A9Q1DVX7</accession>
<dbReference type="AlphaFoldDB" id="A0A9Q1DVX7"/>
<evidence type="ECO:0000313" key="4">
    <source>
        <dbReference type="Proteomes" id="UP001152803"/>
    </source>
</evidence>
<comment type="caution">
    <text evidence="3">The sequence shown here is derived from an EMBL/GenBank/DDBJ whole genome shotgun (WGS) entry which is preliminary data.</text>
</comment>
<feature type="compositionally biased region" description="Pro residues" evidence="1">
    <location>
        <begin position="56"/>
        <end position="68"/>
    </location>
</feature>
<evidence type="ECO:0000256" key="2">
    <source>
        <dbReference type="SAM" id="Phobius"/>
    </source>
</evidence>
<dbReference type="PANTHER" id="PTHR16209">
    <property type="entry name" value="VESICULAR, OVEREXPRESSED IN CANCER, PROSURVIVAL PROTEIN 1"/>
    <property type="match status" value="1"/>
</dbReference>
<proteinExistence type="predicted"/>
<sequence>MVMSQGTYTFLTCFAGFWLVWALVVLLCCFCNSLQRRLKRQRERRLRQHILDTPPAGEPPHGTAPPPAQQGSWTAAPDLSGKPPSYEDAVLMEDPPTPYSAILGDARGGTCPDPEGRTPREPESSETSKPAPDSKLSKRAGRGYSSVIHLPTAVHCESRGPLLSTLELNCNNLPNRGLAPGTMSNPVLAPGTTPTDLRLGPPLLDRTYALPTAFPVFGRSTAV</sequence>
<dbReference type="PANTHER" id="PTHR16209:SF3">
    <property type="entry name" value="PROLINE-RICH PROTEIN 7"/>
    <property type="match status" value="1"/>
</dbReference>
<protein>
    <recommendedName>
        <fullName evidence="5">Proline-rich protein 7</fullName>
    </recommendedName>
</protein>
<feature type="transmembrane region" description="Helical" evidence="2">
    <location>
        <begin position="6"/>
        <end position="34"/>
    </location>
</feature>
<dbReference type="OrthoDB" id="8897120at2759"/>
<gene>
    <name evidence="3" type="ORF">COCON_G00052650</name>
</gene>
<keyword evidence="2" id="KW-0472">Membrane</keyword>
<evidence type="ECO:0000313" key="3">
    <source>
        <dbReference type="EMBL" id="KAJ8282746.1"/>
    </source>
</evidence>
<keyword evidence="2" id="KW-1133">Transmembrane helix</keyword>
<dbReference type="InterPro" id="IPR051994">
    <property type="entry name" value="WW_domain-binding"/>
</dbReference>
<dbReference type="EMBL" id="JAFJMO010000003">
    <property type="protein sequence ID" value="KAJ8282746.1"/>
    <property type="molecule type" value="Genomic_DNA"/>
</dbReference>
<keyword evidence="2" id="KW-0812">Transmembrane</keyword>
<organism evidence="3 4">
    <name type="scientific">Conger conger</name>
    <name type="common">Conger eel</name>
    <name type="synonym">Muraena conger</name>
    <dbReference type="NCBI Taxonomy" id="82655"/>
    <lineage>
        <taxon>Eukaryota</taxon>
        <taxon>Metazoa</taxon>
        <taxon>Chordata</taxon>
        <taxon>Craniata</taxon>
        <taxon>Vertebrata</taxon>
        <taxon>Euteleostomi</taxon>
        <taxon>Actinopterygii</taxon>
        <taxon>Neopterygii</taxon>
        <taxon>Teleostei</taxon>
        <taxon>Anguilliformes</taxon>
        <taxon>Congridae</taxon>
        <taxon>Conger</taxon>
    </lineage>
</organism>
<reference evidence="3" key="1">
    <citation type="journal article" date="2023" name="Science">
        <title>Genome structures resolve the early diversification of teleost fishes.</title>
        <authorList>
            <person name="Parey E."/>
            <person name="Louis A."/>
            <person name="Montfort J."/>
            <person name="Bouchez O."/>
            <person name="Roques C."/>
            <person name="Iampietro C."/>
            <person name="Lluch J."/>
            <person name="Castinel A."/>
            <person name="Donnadieu C."/>
            <person name="Desvignes T."/>
            <person name="Floi Bucao C."/>
            <person name="Jouanno E."/>
            <person name="Wen M."/>
            <person name="Mejri S."/>
            <person name="Dirks R."/>
            <person name="Jansen H."/>
            <person name="Henkel C."/>
            <person name="Chen W.J."/>
            <person name="Zahm M."/>
            <person name="Cabau C."/>
            <person name="Klopp C."/>
            <person name="Thompson A.W."/>
            <person name="Robinson-Rechavi M."/>
            <person name="Braasch I."/>
            <person name="Lecointre G."/>
            <person name="Bobe J."/>
            <person name="Postlethwait J.H."/>
            <person name="Berthelot C."/>
            <person name="Roest Crollius H."/>
            <person name="Guiguen Y."/>
        </authorList>
    </citation>
    <scope>NUCLEOTIDE SEQUENCE</scope>
    <source>
        <strain evidence="3">Concon-B</strain>
    </source>
</reference>
<feature type="compositionally biased region" description="Basic and acidic residues" evidence="1">
    <location>
        <begin position="114"/>
        <end position="123"/>
    </location>
</feature>
<name>A0A9Q1DVX7_CONCO</name>
<dbReference type="Proteomes" id="UP001152803">
    <property type="component" value="Unassembled WGS sequence"/>
</dbReference>